<dbReference type="AlphaFoldDB" id="A0A9P9AB14"/>
<keyword evidence="3 4" id="KW-0539">Nucleus</keyword>
<dbReference type="GO" id="GO:0005634">
    <property type="term" value="C:nucleus"/>
    <property type="evidence" value="ECO:0007669"/>
    <property type="project" value="UniProtKB-SubCell"/>
</dbReference>
<organism evidence="7 8">
    <name type="scientific">Plectosphaerella plurivora</name>
    <dbReference type="NCBI Taxonomy" id="936078"/>
    <lineage>
        <taxon>Eukaryota</taxon>
        <taxon>Fungi</taxon>
        <taxon>Dikarya</taxon>
        <taxon>Ascomycota</taxon>
        <taxon>Pezizomycotina</taxon>
        <taxon>Sordariomycetes</taxon>
        <taxon>Hypocreomycetidae</taxon>
        <taxon>Glomerellales</taxon>
        <taxon>Plectosphaerellaceae</taxon>
        <taxon>Plectosphaerella</taxon>
    </lineage>
</organism>
<keyword evidence="8" id="KW-1185">Reference proteome</keyword>
<feature type="compositionally biased region" description="Pro residues" evidence="5">
    <location>
        <begin position="145"/>
        <end position="154"/>
    </location>
</feature>
<dbReference type="InterPro" id="IPR050224">
    <property type="entry name" value="TALE_homeobox"/>
</dbReference>
<protein>
    <recommendedName>
        <fullName evidence="6">Homeobox domain-containing protein</fullName>
    </recommendedName>
</protein>
<keyword evidence="1 4" id="KW-0238">DNA-binding</keyword>
<evidence type="ECO:0000256" key="5">
    <source>
        <dbReference type="SAM" id="MobiDB-lite"/>
    </source>
</evidence>
<feature type="compositionally biased region" description="Low complexity" evidence="5">
    <location>
        <begin position="34"/>
        <end position="61"/>
    </location>
</feature>
<dbReference type="InterPro" id="IPR001356">
    <property type="entry name" value="HD"/>
</dbReference>
<evidence type="ECO:0000313" key="8">
    <source>
        <dbReference type="Proteomes" id="UP000770015"/>
    </source>
</evidence>
<feature type="region of interest" description="Disordered" evidence="5">
    <location>
        <begin position="115"/>
        <end position="181"/>
    </location>
</feature>
<sequence>MNMYGTNQGGIDHHGEPADPGDERPVLIRPKHGSTAASSTYTARSSCSSNGSISEAAASAAPLPPKVGTRFSKESARVLRQWLDTHKDHPFPSREDNEMLQRFTGLSKVQIKTWFANARRRRRLPESSSASASVSRSPGGGVPIPQRPATPIPTPHGGRSEQYMDPMERWVDSTGTGTRGQ</sequence>
<dbReference type="Proteomes" id="UP000770015">
    <property type="component" value="Unassembled WGS sequence"/>
</dbReference>
<feature type="compositionally biased region" description="Basic and acidic residues" evidence="5">
    <location>
        <begin position="11"/>
        <end position="26"/>
    </location>
</feature>
<dbReference type="CDD" id="cd00086">
    <property type="entry name" value="homeodomain"/>
    <property type="match status" value="1"/>
</dbReference>
<evidence type="ECO:0000313" key="7">
    <source>
        <dbReference type="EMBL" id="KAH6692218.1"/>
    </source>
</evidence>
<accession>A0A9P9AB14</accession>
<comment type="caution">
    <text evidence="7">The sequence shown here is derived from an EMBL/GenBank/DDBJ whole genome shotgun (WGS) entry which is preliminary data.</text>
</comment>
<dbReference type="PANTHER" id="PTHR11850">
    <property type="entry name" value="HOMEOBOX PROTEIN TRANSCRIPTION FACTORS"/>
    <property type="match status" value="1"/>
</dbReference>
<dbReference type="SUPFAM" id="SSF46689">
    <property type="entry name" value="Homeodomain-like"/>
    <property type="match status" value="1"/>
</dbReference>
<dbReference type="SMART" id="SM00389">
    <property type="entry name" value="HOX"/>
    <property type="match status" value="1"/>
</dbReference>
<evidence type="ECO:0000256" key="3">
    <source>
        <dbReference type="ARBA" id="ARBA00023242"/>
    </source>
</evidence>
<dbReference type="InterPro" id="IPR009057">
    <property type="entry name" value="Homeodomain-like_sf"/>
</dbReference>
<name>A0A9P9AB14_9PEZI</name>
<keyword evidence="2 4" id="KW-0371">Homeobox</keyword>
<evidence type="ECO:0000259" key="6">
    <source>
        <dbReference type="PROSITE" id="PS50071"/>
    </source>
</evidence>
<dbReference type="Pfam" id="PF05920">
    <property type="entry name" value="Homeobox_KN"/>
    <property type="match status" value="1"/>
</dbReference>
<proteinExistence type="predicted"/>
<feature type="region of interest" description="Disordered" evidence="5">
    <location>
        <begin position="1"/>
        <end position="69"/>
    </location>
</feature>
<comment type="subcellular location">
    <subcellularLocation>
        <location evidence="4">Nucleus</location>
    </subcellularLocation>
</comment>
<dbReference type="Gene3D" id="1.10.10.60">
    <property type="entry name" value="Homeodomain-like"/>
    <property type="match status" value="1"/>
</dbReference>
<evidence type="ECO:0000256" key="1">
    <source>
        <dbReference type="ARBA" id="ARBA00023125"/>
    </source>
</evidence>
<feature type="domain" description="Homeobox" evidence="6">
    <location>
        <begin position="62"/>
        <end position="125"/>
    </location>
</feature>
<dbReference type="GO" id="GO:0003677">
    <property type="term" value="F:DNA binding"/>
    <property type="evidence" value="ECO:0007669"/>
    <property type="project" value="UniProtKB-UniRule"/>
</dbReference>
<dbReference type="InterPro" id="IPR008422">
    <property type="entry name" value="KN_HD"/>
</dbReference>
<gene>
    <name evidence="7" type="ORF">F5X68DRAFT_228597</name>
</gene>
<dbReference type="OrthoDB" id="10056939at2759"/>
<dbReference type="EMBL" id="JAGSXJ010000004">
    <property type="protein sequence ID" value="KAH6692218.1"/>
    <property type="molecule type" value="Genomic_DNA"/>
</dbReference>
<feature type="compositionally biased region" description="Low complexity" evidence="5">
    <location>
        <begin position="126"/>
        <end position="137"/>
    </location>
</feature>
<dbReference type="GO" id="GO:0006355">
    <property type="term" value="P:regulation of DNA-templated transcription"/>
    <property type="evidence" value="ECO:0007669"/>
    <property type="project" value="InterPro"/>
</dbReference>
<evidence type="ECO:0000256" key="4">
    <source>
        <dbReference type="PROSITE-ProRule" id="PRU00108"/>
    </source>
</evidence>
<dbReference type="PROSITE" id="PS50071">
    <property type="entry name" value="HOMEOBOX_2"/>
    <property type="match status" value="1"/>
</dbReference>
<reference evidence="7" key="1">
    <citation type="journal article" date="2021" name="Nat. Commun.">
        <title>Genetic determinants of endophytism in the Arabidopsis root mycobiome.</title>
        <authorList>
            <person name="Mesny F."/>
            <person name="Miyauchi S."/>
            <person name="Thiergart T."/>
            <person name="Pickel B."/>
            <person name="Atanasova L."/>
            <person name="Karlsson M."/>
            <person name="Huettel B."/>
            <person name="Barry K.W."/>
            <person name="Haridas S."/>
            <person name="Chen C."/>
            <person name="Bauer D."/>
            <person name="Andreopoulos W."/>
            <person name="Pangilinan J."/>
            <person name="LaButti K."/>
            <person name="Riley R."/>
            <person name="Lipzen A."/>
            <person name="Clum A."/>
            <person name="Drula E."/>
            <person name="Henrissat B."/>
            <person name="Kohler A."/>
            <person name="Grigoriev I.V."/>
            <person name="Martin F.M."/>
            <person name="Hacquard S."/>
        </authorList>
    </citation>
    <scope>NUCLEOTIDE SEQUENCE</scope>
    <source>
        <strain evidence="7">MPI-SDFR-AT-0117</strain>
    </source>
</reference>
<evidence type="ECO:0000256" key="2">
    <source>
        <dbReference type="ARBA" id="ARBA00023155"/>
    </source>
</evidence>
<feature type="DNA-binding region" description="Homeobox" evidence="4">
    <location>
        <begin position="64"/>
        <end position="126"/>
    </location>
</feature>